<dbReference type="EMBL" id="MG844357">
    <property type="protein sequence ID" value="AVI26393.1"/>
    <property type="molecule type" value="Genomic_DNA"/>
</dbReference>
<dbReference type="NCBIfam" id="NF003417">
    <property type="entry name" value="PRK04813.1"/>
    <property type="match status" value="3"/>
</dbReference>
<dbReference type="PANTHER" id="PTHR45527">
    <property type="entry name" value="NONRIBOSOMAL PEPTIDE SYNTHETASE"/>
    <property type="match status" value="1"/>
</dbReference>
<dbReference type="Pfam" id="PF00550">
    <property type="entry name" value="PP-binding"/>
    <property type="match status" value="3"/>
</dbReference>
<sequence>MTSGEPGVTSPSIDNLIARLRCRGITLWADNGNLRLRAPKGTLSPDLTTELSERKDELLAWLQSSATASEPGAETIAPSGRDAPVPLSFAQQRLWFLNRLQGKDASYNLSSALRLRGKLDVDALERTFVEIERRHEVLRTNFVEHHSGAIQIIAPKPRLALEVVDLRDLRESDRTRRLREWVASEAHYVFDLSADRLLRAVLLRVDNTDYALLITMHHIVSDGWSIGLFINEMSILYQAFTQGAPSPLPELPIQYADFAIWQRQWLTGHVLDTQLNYWRQQLGGVNSDLHLLSDRLPLVKRTSRGGIWTFRFDQALVSRLLEHSRDTEATPFMMALAAYAVLLSRYSGQEDLTVGSPIANRNREEIEPLIGFFVNTLVLRISLKGDLSFRELLTQVRKTTLEAQAHQDMPYEKLVDELQTRRDLERNPFFQVMLIFNSLDDSELVLPGLDISPLQIENQSSLGARSDLDLYISETSEGWNCFFCYSQDLFEEATVQRMAERLHSLLETIARDVKQVVSALTLGETTEAPPFLAVADSTDADRSPLSYHQERLWFIDEFETGNIYDAQPTYHNIPLLLRLCGPVDVQCLKESLNRVVTRHTALRTRIVRENDSLYQTVETHCEVALRVTELATAEQAIEHALAEVCRPFDLSDAPLVRASLTLHGSDEALLAVTVHHIIADRTSIALLASELAACYGSMSTGRTLSLPASPRSYPHYALWQRSLPAPVLESLLFYWKRQLRGPLQVLELPTTRPRAGVHTYTAAGLTFGLGADLTTRVEALSGVRQTSVFAVMLTAFKVLLRRYGRHDEIVVGTSDEARLAGAEHTVGPIANLLVLRDDLSDNPTFSQLLARIADTERQARLHRDIPFDKLVLEINPAKDMSRTALFDVLFVVEEEPAPSFGAGPVSMQVIDTHLGYGKYDLNVLLRKDHDAAGYTGILVYNADYYDAVLIEQMSRHFRTLLQIMVDMPDAAIDAVPLLDADEEHRQRVIWNATDAAYDRHAVLHQLFETQVARYPHRIAVVCGDEQLSYLALDRQSNQLAHALLEQGVTPDTLIGLCLERSLDMVVAMLAVLKAGGAYLNMDPAYPEERLRYMVEDSRIAHLITTSELVHLFPRAIEHGIFLDTDRDCLAKQPDVAPPNRVGPGNLAYCIYTSGSTGQPKGVLLQHDNVVRLMQNDRFSFTFTKNDVWTMFHSYCFDFSVWEMYGALLYGGRLVLVPAHVARDTRAFLGLLKRERVTILNQVPTAFYNLVRELLEAGEKHLAVRDVIFGGETLQPAQLRPWQQLFPNTRLINMYGITEITVHGTFREVSEADLQANISNIGSPIPTTTMYLMGPDLRLLPVGVPGEVFVGGKGLARHYLNRPGLTAERFLPDPYGHEPGARLYRTGDLARYLPDGNIEFLGRLDHQVQIRGYRVELGEIESTLNQMSDIGEAVVIATEDESRRRLVAYIVAKTSLDAAGLRSRLEAILPAYMVPSAFVFLSALPLTPSGKIDRRALPAPERHIETDADDAAPSTPTQELLARIWIDVLQVDRVGAYDNFFELGGHSLLATRVVSRIRDVFEVELPLQYVFEASTLYDLAERIHHTRLEAQPAVPPLQPVPHRSPADPQPLSFAQQRLWFLDRLTGPSPTYNLPTAVHLQGHLNPDALRQALWEITRRHEALRTNFTQVNGNPVQVFTEEAGCPLDIVDLSHLPQDERETEARHQADALAWHPFDLEHDRLIRVGLWRLGEDEHILTVTMHHIVSDGWSVDVFIREFVALYESFDQGAPSSLPALPLQYADYACWQREWLQGDILENQMAWWRQHLAGAPERLSLPTDRPIPPVRQWRGRSQPVRLGPELTRHLQDLSRASGTTLFMTLLSGFGLLLARYSGQDDVVVGTPVANRNRSDIEPLIGFFVNTLALRLKLADSPTVAELLTQVRQTSLEAFDHQDVPFEQLVEELQPARNLNHTPLFQVMFVLRNITDDTVTLPGLTLAPWRQESTVAKFDLTLSMVTTEDDIEGVLEYDTELFDHTTIARFIRHYGQLLREMAAAPSHSVTDLALISPQEQTLLAAWNDTATAYASQQTLHGLFEQHVSRTPDRPAVIFGDEVLSYAALNRRTNQLAHHLRHLGVGPEVRVGICIERSPELVIGLLSILKAGGAYVPLEPSLPQERLAFMLSDTQIPVLIAQQHQLERLPEHDAEVICLDTEWDRIAWARDVNPTPLAVEDYPAYVIYTSGSTGQPKGVTISHTAICNRLFWMQDAYQLSEADRILQKTPFSFDVSVWEFFWPLITGSVLVLAEPGGHQDPIYLANLIAEQHITTMHFVPSMLVACLEAPDLEQCTSLDKVICSGEELPSQLRDRFFERLPHTALHNLYGPTEAAVDVTAWACQPGDIGRSVPIGYPIANTSILILDQHLRPVPVGIPGELHIGGVQLARGYLHRPALTAGRFIPDAFSSVPGARLYKTGDLSRYLPDEDGIGPVEFLGRLDHQVKIRGFRIELGEIESVLLAHHGIADAVVLALDDSRGYSDGLRLAAFLVPRGEETPERERLWQWLQDKLPDYMVPSALVYLDAMPLTSSGKTDRSALARQPLPAVDATDQTVYAAPRTEVEKLLVGIWAQTLGLDQVGIHDPFFNLGGHSLLAIQVISRVRDVLSVEVPLRALFEAPTVAGFAARVSAVQQAALPLIPPIRPAPRSQALPLSFAQQRLWFLDKLEGPSPTYNIPIALRLDGPVNEAALEQALRDVVQRHESLRTTFGEVHGEPCQVILPGTDISLSVLNLTLVPDDAQDEEVARRVTAEAHRPFDLAQDYPLRVSLLRLREASRVLMVTMHHIASDGWSLGPLFRDWSLAYESRLVGESPSYAPLPVQYGDYTLWQRELLGEISDPQSLLSNQLAYWCETLAGLPEEIELPRDRPRPLMSSYEGGVIPFELSGELHARMQRVAQSSGATVFMVLQAAFAALLSRLGAGDDIAIGTPIAGRGKSELEDLVGFFVNTMVLRTDVSGNPSFEELVSRVRESALEAYGHADVPFELVVEALNPERSLSRHPVFQVMLVLQNTPDMAVELPGLSASLEPLEGRLSRFDLTLNLHERLGLSGEALGLVGGLEYATALFDQKTVWQLVARFERLLISALASPDLPLHRLEVLSTQERRQVLEGFNATHHPRPETTLVSLFESQVSRMPEATALGLGEMSLSYGELNARANQLAHHLIGLGVGPETLVGVCLDRSFELVVSVLGVLKAGGAYVPLDPSYPQARLAYMLEDASPSVVITSPGLVESWPSGVRVLELGLVETQGALAQASEANPRDEDRLGALLPQHSAYVIYTSGSTGQPKGVVVSHVGIASLGTSQVERLHITSDARVLQFASLSFDASLWELVMALTSGAALILLGERERSGSLLQEVLIKQGVTHATLPPVVVATLEPSDDLCLGGLVVAGESCSGSLVQAWGSSVRLINAYGPTESTVCATMSEPLSGEAIPLIGSPLFNTQVYVLDDGLEPLPVGVMGELYISGAGLARGYLGRGGLTSARFVANPYGEPGSRIYCTGDLARWREDGTLEFMGRADDQVKLRGYRIELGEIESVLVSQTAVSQAAVMLRDEGPGGPELVAYVVPSMSGEVEVSVLQGALSHQLPSYMVPSAWVTLEVLPLTPNGKLDRNALPDPDWTTTENAYMAPRNLTEKRLADIWTEVLGGHVGVYSNFFDLGGHSILAVRLMAMIKDAFGRHLPLSSLFQNPTVETLAELLRTTRDDDLWSPLVPLQPHGSSTPLFCVPGTGGNVVYFSELARCLRSLGQPLYGLQAVGLDGITPPLQSVEAIAAANLRAMREVYPVGPYCLSGHSFGSLVAFDMARQLHDAGESVAFLAVLDTPAPHLMFPSQTPAPPEPDNADWITEVAELLSNVYGQPVDLEPARLVGKNWDDQLTYLTERLKVAGIMPPGTAMQEMRGIVEVYRTQSRMRYHPDIALPVPIVLLRCREGAMGKNSGADETWGWARLTTQAVFVEEVPGDHISMLAFPQVETLAEHLCARLPSHEHRIGAKTGAHSSRTTGYEN</sequence>
<dbReference type="SMART" id="SM00824">
    <property type="entry name" value="PKS_TE"/>
    <property type="match status" value="1"/>
</dbReference>
<dbReference type="InterPro" id="IPR029058">
    <property type="entry name" value="AB_hydrolase_fold"/>
</dbReference>
<dbReference type="InterPro" id="IPR009081">
    <property type="entry name" value="PP-bd_ACP"/>
</dbReference>
<dbReference type="CDD" id="cd19540">
    <property type="entry name" value="LCL_NRPS-like"/>
    <property type="match status" value="1"/>
</dbReference>
<dbReference type="InterPro" id="IPR010071">
    <property type="entry name" value="AA_adenyl_dom"/>
</dbReference>
<dbReference type="GO" id="GO:0072330">
    <property type="term" value="P:monocarboxylic acid biosynthetic process"/>
    <property type="evidence" value="ECO:0007669"/>
    <property type="project" value="UniProtKB-ARBA"/>
</dbReference>
<proteinExistence type="inferred from homology"/>
<dbReference type="InterPro" id="IPR023213">
    <property type="entry name" value="CAT-like_dom_sf"/>
</dbReference>
<feature type="domain" description="Carrier" evidence="5">
    <location>
        <begin position="1511"/>
        <end position="1586"/>
    </location>
</feature>
<dbReference type="Pfam" id="PF18563">
    <property type="entry name" value="TubC_N"/>
    <property type="match status" value="1"/>
</dbReference>
<dbReference type="CDD" id="cd19531">
    <property type="entry name" value="LCL_NRPS-like"/>
    <property type="match status" value="3"/>
</dbReference>
<dbReference type="Gene3D" id="3.30.559.30">
    <property type="entry name" value="Nonribosomal peptide synthetase, condensation domain"/>
    <property type="match status" value="4"/>
</dbReference>
<dbReference type="FunFam" id="1.10.1200.10:FF:000005">
    <property type="entry name" value="Nonribosomal peptide synthetase 1"/>
    <property type="match status" value="1"/>
</dbReference>
<name>A0A2P1AMD1_9BACT</name>
<evidence type="ECO:0000256" key="3">
    <source>
        <dbReference type="ARBA" id="ARBA00022450"/>
    </source>
</evidence>
<protein>
    <submittedName>
        <fullName evidence="6">Nonribosomal peptide synthase</fullName>
    </submittedName>
</protein>
<dbReference type="GO" id="GO:0031177">
    <property type="term" value="F:phosphopantetheine binding"/>
    <property type="evidence" value="ECO:0007669"/>
    <property type="project" value="InterPro"/>
</dbReference>
<dbReference type="Gene3D" id="3.40.50.12780">
    <property type="entry name" value="N-terminal domain of ligase-like"/>
    <property type="match status" value="1"/>
</dbReference>
<dbReference type="PANTHER" id="PTHR45527:SF1">
    <property type="entry name" value="FATTY ACID SYNTHASE"/>
    <property type="match status" value="1"/>
</dbReference>
<comment type="cofactor">
    <cofactor evidence="1">
        <name>pantetheine 4'-phosphate</name>
        <dbReference type="ChEBI" id="CHEBI:47942"/>
    </cofactor>
</comment>
<dbReference type="Gene3D" id="1.10.10.1830">
    <property type="entry name" value="Non-ribosomal peptide synthase, adenylation domain"/>
    <property type="match status" value="1"/>
</dbReference>
<dbReference type="InterPro" id="IPR006162">
    <property type="entry name" value="Ppantetheine_attach_site"/>
</dbReference>
<dbReference type="Gene3D" id="3.40.50.980">
    <property type="match status" value="4"/>
</dbReference>
<dbReference type="Gene3D" id="3.30.559.10">
    <property type="entry name" value="Chloramphenicol acetyltransferase-like domain"/>
    <property type="match status" value="4"/>
</dbReference>
<dbReference type="InterPro" id="IPR020806">
    <property type="entry name" value="PKS_PP-bd"/>
</dbReference>
<dbReference type="InterPro" id="IPR001031">
    <property type="entry name" value="Thioesterase"/>
</dbReference>
<dbReference type="Pfam" id="PF00975">
    <property type="entry name" value="Thioesterase"/>
    <property type="match status" value="1"/>
</dbReference>
<dbReference type="Gene3D" id="2.30.38.10">
    <property type="entry name" value="Luciferase, Domain 3"/>
    <property type="match status" value="2"/>
</dbReference>
<dbReference type="InterPro" id="IPR025110">
    <property type="entry name" value="AMP-bd_C"/>
</dbReference>
<dbReference type="InterPro" id="IPR045851">
    <property type="entry name" value="AMP-bd_C_sf"/>
</dbReference>
<keyword evidence="4" id="KW-0597">Phosphoprotein</keyword>
<dbReference type="PROSITE" id="PS00455">
    <property type="entry name" value="AMP_BINDING"/>
    <property type="match status" value="2"/>
</dbReference>
<dbReference type="InterPro" id="IPR041464">
    <property type="entry name" value="TubC_N"/>
</dbReference>
<dbReference type="GO" id="GO:0009239">
    <property type="term" value="P:enterobactin biosynthetic process"/>
    <property type="evidence" value="ECO:0007669"/>
    <property type="project" value="TreeGrafter"/>
</dbReference>
<dbReference type="SMR" id="A0A2P1AMD1"/>
<dbReference type="Gene3D" id="1.10.1200.10">
    <property type="entry name" value="ACP-like"/>
    <property type="match status" value="3"/>
</dbReference>
<dbReference type="SUPFAM" id="SSF47336">
    <property type="entry name" value="ACP-like"/>
    <property type="match status" value="3"/>
</dbReference>
<keyword evidence="3" id="KW-0596">Phosphopantetheine</keyword>
<dbReference type="Gene3D" id="3.30.300.30">
    <property type="match status" value="3"/>
</dbReference>
<dbReference type="PROSITE" id="PS50075">
    <property type="entry name" value="CARRIER"/>
    <property type="match status" value="3"/>
</dbReference>
<dbReference type="InterPro" id="IPR020845">
    <property type="entry name" value="AMP-binding_CS"/>
</dbReference>
<dbReference type="SUPFAM" id="SSF56801">
    <property type="entry name" value="Acetyl-CoA synthetase-like"/>
    <property type="match status" value="3"/>
</dbReference>
<dbReference type="Pfam" id="PF00668">
    <property type="entry name" value="Condensation"/>
    <property type="match status" value="4"/>
</dbReference>
<dbReference type="InterPro" id="IPR020802">
    <property type="entry name" value="TesA-like"/>
</dbReference>
<dbReference type="GO" id="GO:0009366">
    <property type="term" value="C:enterobactin synthetase complex"/>
    <property type="evidence" value="ECO:0007669"/>
    <property type="project" value="TreeGrafter"/>
</dbReference>
<dbReference type="InterPro" id="IPR000873">
    <property type="entry name" value="AMP-dep_synth/lig_dom"/>
</dbReference>
<evidence type="ECO:0000259" key="5">
    <source>
        <dbReference type="PROSITE" id="PS50075"/>
    </source>
</evidence>
<dbReference type="CDD" id="cd17646">
    <property type="entry name" value="A_NRPS_AB3403-like"/>
    <property type="match status" value="1"/>
</dbReference>
<dbReference type="GO" id="GO:0005829">
    <property type="term" value="C:cytosol"/>
    <property type="evidence" value="ECO:0007669"/>
    <property type="project" value="TreeGrafter"/>
</dbReference>
<dbReference type="SUPFAM" id="SSF53474">
    <property type="entry name" value="alpha/beta-Hydrolases"/>
    <property type="match status" value="1"/>
</dbReference>
<dbReference type="InterPro" id="IPR001242">
    <property type="entry name" value="Condensation_dom"/>
</dbReference>
<organism evidence="6">
    <name type="scientific">Candidatus Entotheonella serta</name>
    <dbReference type="NCBI Taxonomy" id="1652106"/>
    <lineage>
        <taxon>Bacteria</taxon>
        <taxon>Pseudomonadati</taxon>
        <taxon>Nitrospinota/Tectimicrobiota group</taxon>
        <taxon>Candidatus Tectimicrobiota</taxon>
        <taxon>Candidatus Entotheonellia</taxon>
        <taxon>Candidatus Entotheonellales</taxon>
        <taxon>Candidatus Entotheonellaceae</taxon>
        <taxon>Candidatus Entotheonella</taxon>
    </lineage>
</organism>
<dbReference type="GO" id="GO:0043041">
    <property type="term" value="P:amino acid activation for nonribosomal peptide biosynthetic process"/>
    <property type="evidence" value="ECO:0007669"/>
    <property type="project" value="TreeGrafter"/>
</dbReference>
<dbReference type="FunFam" id="3.40.50.12780:FF:000012">
    <property type="entry name" value="Non-ribosomal peptide synthetase"/>
    <property type="match status" value="3"/>
</dbReference>
<dbReference type="NCBIfam" id="TIGR01733">
    <property type="entry name" value="AA-adenyl-dom"/>
    <property type="match status" value="3"/>
</dbReference>
<dbReference type="CDD" id="cd17652">
    <property type="entry name" value="A_NRPS_CmdD_like"/>
    <property type="match status" value="1"/>
</dbReference>
<dbReference type="FunFam" id="3.30.559.10:FF:000012">
    <property type="entry name" value="Non-ribosomal peptide synthetase"/>
    <property type="match status" value="3"/>
</dbReference>
<gene>
    <name evidence="6" type="primary">tnaF</name>
</gene>
<dbReference type="Gene3D" id="3.40.50.1820">
    <property type="entry name" value="alpha/beta hydrolase"/>
    <property type="match status" value="1"/>
</dbReference>
<feature type="domain" description="Carrier" evidence="5">
    <location>
        <begin position="2585"/>
        <end position="2660"/>
    </location>
</feature>
<evidence type="ECO:0000256" key="1">
    <source>
        <dbReference type="ARBA" id="ARBA00001957"/>
    </source>
</evidence>
<dbReference type="FunFam" id="3.40.50.980:FF:000002">
    <property type="entry name" value="Enterobactin synthetase component F"/>
    <property type="match status" value="2"/>
</dbReference>
<dbReference type="PROSITE" id="PS00012">
    <property type="entry name" value="PHOSPHOPANTETHEINE"/>
    <property type="match status" value="1"/>
</dbReference>
<dbReference type="Pfam" id="PF00501">
    <property type="entry name" value="AMP-binding"/>
    <property type="match status" value="3"/>
</dbReference>
<dbReference type="InterPro" id="IPR042099">
    <property type="entry name" value="ANL_N_sf"/>
</dbReference>
<dbReference type="FunFam" id="1.10.1200.10:FF:000016">
    <property type="entry name" value="Non-ribosomal peptide synthase"/>
    <property type="match status" value="2"/>
</dbReference>
<feature type="domain" description="Carrier" evidence="5">
    <location>
        <begin position="3651"/>
        <end position="3725"/>
    </location>
</feature>
<dbReference type="SMART" id="SM00823">
    <property type="entry name" value="PKS_PP"/>
    <property type="match status" value="3"/>
</dbReference>
<dbReference type="FunFam" id="3.30.300.30:FF:000010">
    <property type="entry name" value="Enterobactin synthetase component F"/>
    <property type="match status" value="2"/>
</dbReference>
<accession>A0A2P1AMD1</accession>
<dbReference type="FunFam" id="2.30.38.10:FF:000001">
    <property type="entry name" value="Non-ribosomal peptide synthetase PvdI"/>
    <property type="match status" value="2"/>
</dbReference>
<reference evidence="6" key="1">
    <citation type="journal article" date="2018" name="Proc. Natl. Acad. Sci. U.S.A.">
        <title>Single-bacterial genomics validates rich and varied specialized metabolism of uncultivated Entotheonella sponge symbionts.</title>
        <authorList>
            <person name="Mori T."/>
            <person name="Cahn J.K.B."/>
            <person name="Wilson M.C."/>
            <person name="Meoded R.A."/>
            <person name="Wiebach V."/>
            <person name="Martinez A.F.C."/>
            <person name="Helfrich E.J.N."/>
            <person name="Albersmeier A."/>
            <person name="Wibberg D."/>
            <person name="Datwyler S."/>
            <person name="Keren R."/>
            <person name="Lavy A."/>
            <person name="Ruckert C."/>
            <person name="Ilan M."/>
            <person name="Kalinowski J."/>
            <person name="Matsunaga S."/>
            <person name="Takeyama H."/>
            <person name="Piel J."/>
        </authorList>
    </citation>
    <scope>NUCLEOTIDE SEQUENCE</scope>
    <source>
        <strain evidence="6">TSWB1</strain>
    </source>
</reference>
<dbReference type="InterPro" id="IPR044894">
    <property type="entry name" value="TubC_N_sf"/>
</dbReference>
<dbReference type="GO" id="GO:0047527">
    <property type="term" value="F:2,3-dihydroxybenzoate-serine ligase activity"/>
    <property type="evidence" value="ECO:0007669"/>
    <property type="project" value="TreeGrafter"/>
</dbReference>
<dbReference type="InterPro" id="IPR036736">
    <property type="entry name" value="ACP-like_sf"/>
</dbReference>
<dbReference type="SUPFAM" id="SSF52777">
    <property type="entry name" value="CoA-dependent acyltransferases"/>
    <property type="match status" value="8"/>
</dbReference>
<dbReference type="CDD" id="cd17643">
    <property type="entry name" value="A_NRPS_Cytc1-like"/>
    <property type="match status" value="1"/>
</dbReference>
<dbReference type="Pfam" id="PF13193">
    <property type="entry name" value="AMP-binding_C"/>
    <property type="match status" value="3"/>
</dbReference>
<evidence type="ECO:0000256" key="2">
    <source>
        <dbReference type="ARBA" id="ARBA00006432"/>
    </source>
</evidence>
<dbReference type="FunFam" id="3.40.50.980:FF:000001">
    <property type="entry name" value="Non-ribosomal peptide synthetase"/>
    <property type="match status" value="3"/>
</dbReference>
<evidence type="ECO:0000256" key="4">
    <source>
        <dbReference type="ARBA" id="ARBA00022553"/>
    </source>
</evidence>
<dbReference type="FunFam" id="3.30.300.30:FF:000015">
    <property type="entry name" value="Nonribosomal peptide synthase SidD"/>
    <property type="match status" value="1"/>
</dbReference>
<comment type="similarity">
    <text evidence="2">Belongs to the ATP-dependent AMP-binding enzyme family.</text>
</comment>
<evidence type="ECO:0000313" key="6">
    <source>
        <dbReference type="EMBL" id="AVI26393.1"/>
    </source>
</evidence>